<evidence type="ECO:0000259" key="6">
    <source>
        <dbReference type="PROSITE" id="PS51192"/>
    </source>
</evidence>
<dbReference type="GO" id="GO:0016787">
    <property type="term" value="F:hydrolase activity"/>
    <property type="evidence" value="ECO:0007669"/>
    <property type="project" value="UniProtKB-KW"/>
</dbReference>
<evidence type="ECO:0000313" key="8">
    <source>
        <dbReference type="Proteomes" id="UP000146922"/>
    </source>
</evidence>
<evidence type="ECO:0000313" key="7">
    <source>
        <dbReference type="EMBL" id="AIW68546.1"/>
    </source>
</evidence>
<dbReference type="InterPro" id="IPR006935">
    <property type="entry name" value="Helicase/UvrB_N"/>
</dbReference>
<feature type="compositionally biased region" description="Low complexity" evidence="5">
    <location>
        <begin position="407"/>
        <end position="423"/>
    </location>
</feature>
<dbReference type="GO" id="GO:0005524">
    <property type="term" value="F:ATP binding"/>
    <property type="evidence" value="ECO:0007669"/>
    <property type="project" value="UniProtKB-KW"/>
</dbReference>
<dbReference type="GO" id="GO:0003677">
    <property type="term" value="F:DNA binding"/>
    <property type="evidence" value="ECO:0007669"/>
    <property type="project" value="InterPro"/>
</dbReference>
<dbReference type="PANTHER" id="PTHR11274">
    <property type="entry name" value="RAD25/XP-B DNA REPAIR HELICASE"/>
    <property type="match status" value="1"/>
</dbReference>
<dbReference type="InterPro" id="IPR050615">
    <property type="entry name" value="ATP-dep_DNA_Helicase"/>
</dbReference>
<dbReference type="InterPro" id="IPR014001">
    <property type="entry name" value="Helicase_ATP-bd"/>
</dbReference>
<sequence length="431" mass="47178">MAKLLRLNAIDGDMPGAGGADLFTLAPGGKAYVPFAWGSRVLGCKPPPAHGAARERGSVSPRPHQKGVLKEAWGHVTSKGYCMLKCPPGFGKTFMALELWRRLGLPALVLTNRRVLATQWRDSAARFLPDSRVFTSGAPPPDALPGDLYVTGPASLRNRRIKAKDSPAKFLLIVDEAHQLTSPVSCRVLLSVRPSHLLGLSATPMRYDDYHAALGAFFGREDSTVDRVSPRPHEVEILSTGVHIEPEFSKITGKMDWNSVIKAQSENPERDAALADRMLLRPDVKWLVLCKRVDHVKRMAETLSSRSGKKVDVLHGSKDEWDRDAWCVVGTYSKAGTGFDACERTGLCLAADVDRYFEQCLGRLRADGGTVLDPVDDLGVLRKHSKNREAVYIAAGCTIKKTKCDASRPSQSTPTPTGSSRPAPRTRRPQR</sequence>
<dbReference type="OrthoDB" id="4131at10239"/>
<keyword evidence="1" id="KW-0547">Nucleotide-binding</keyword>
<dbReference type="Proteomes" id="UP000146922">
    <property type="component" value="Segment"/>
</dbReference>
<keyword evidence="4" id="KW-0067">ATP-binding</keyword>
<evidence type="ECO:0000256" key="2">
    <source>
        <dbReference type="ARBA" id="ARBA00022801"/>
    </source>
</evidence>
<dbReference type="GO" id="GO:0004386">
    <property type="term" value="F:helicase activity"/>
    <property type="evidence" value="ECO:0007669"/>
    <property type="project" value="UniProtKB-KW"/>
</dbReference>
<keyword evidence="3 7" id="KW-0347">Helicase</keyword>
<dbReference type="SUPFAM" id="SSF52540">
    <property type="entry name" value="P-loop containing nucleoside triphosphate hydrolases"/>
    <property type="match status" value="2"/>
</dbReference>
<evidence type="ECO:0000256" key="5">
    <source>
        <dbReference type="SAM" id="MobiDB-lite"/>
    </source>
</evidence>
<dbReference type="PANTHER" id="PTHR11274:SF0">
    <property type="entry name" value="GENERAL TRANSCRIPTION AND DNA REPAIR FACTOR IIH HELICASE SUBUNIT XPB"/>
    <property type="match status" value="1"/>
</dbReference>
<evidence type="ECO:0000256" key="4">
    <source>
        <dbReference type="ARBA" id="ARBA00022840"/>
    </source>
</evidence>
<organism evidence="7 8">
    <name type="scientific">common midwife toad virus-NL</name>
    <dbReference type="NCBI Taxonomy" id="2849710"/>
    <lineage>
        <taxon>Viruses</taxon>
        <taxon>Varidnaviria</taxon>
        <taxon>Bamfordvirae</taxon>
        <taxon>Nucleocytoviricota</taxon>
        <taxon>Megaviricetes</taxon>
        <taxon>Pimascovirales</taxon>
        <taxon>Pimascovirales incertae sedis</taxon>
        <taxon>Iridoviridae</taxon>
        <taxon>Alphairidovirinae</taxon>
        <taxon>Ranavirus</taxon>
        <taxon>Ranavirus alytes1</taxon>
        <taxon>Common midwife toad virus</taxon>
    </lineage>
</organism>
<evidence type="ECO:0000256" key="3">
    <source>
        <dbReference type="ARBA" id="ARBA00022806"/>
    </source>
</evidence>
<dbReference type="Gene3D" id="3.40.50.300">
    <property type="entry name" value="P-loop containing nucleotide triphosphate hydrolases"/>
    <property type="match status" value="2"/>
</dbReference>
<evidence type="ECO:0000256" key="1">
    <source>
        <dbReference type="ARBA" id="ARBA00022741"/>
    </source>
</evidence>
<dbReference type="SMART" id="SM00487">
    <property type="entry name" value="DEXDc"/>
    <property type="match status" value="1"/>
</dbReference>
<dbReference type="EMBL" id="KP056312">
    <property type="protein sequence ID" value="AIW68546.1"/>
    <property type="molecule type" value="Genomic_DNA"/>
</dbReference>
<dbReference type="PROSITE" id="PS51192">
    <property type="entry name" value="HELICASE_ATP_BIND_1"/>
    <property type="match status" value="1"/>
</dbReference>
<dbReference type="InterPro" id="IPR027417">
    <property type="entry name" value="P-loop_NTPase"/>
</dbReference>
<name>A0A0A0VE65_9VIRU</name>
<accession>A0A0A0VE65</accession>
<protein>
    <submittedName>
        <fullName evidence="7">Helicase</fullName>
    </submittedName>
</protein>
<keyword evidence="2" id="KW-0378">Hydrolase</keyword>
<reference evidence="7 8" key="1">
    <citation type="submission" date="2014-10" db="EMBL/GenBank/DDBJ databases">
        <authorList>
            <person name="van Beurden S.J."/>
            <person name="Hughes J."/>
            <person name="Saucedo B."/>
            <person name="Rijks J."/>
            <person name="Kik M."/>
            <person name="Haenen O.L.M."/>
            <person name="Engelsma M.Y."/>
            <person name="Grone A."/>
            <person name="Verheije H."/>
            <person name="Wilkie G."/>
        </authorList>
    </citation>
    <scope>NUCLEOTIDE SEQUENCE [LARGE SCALE GENOMIC DNA]</scope>
    <source>
        <strain evidence="7">Pelophylax kl. esculentus/2013/NL</strain>
    </source>
</reference>
<keyword evidence="8" id="KW-1185">Reference proteome</keyword>
<feature type="domain" description="Helicase ATP-binding" evidence="6">
    <location>
        <begin position="73"/>
        <end position="222"/>
    </location>
</feature>
<feature type="region of interest" description="Disordered" evidence="5">
    <location>
        <begin position="404"/>
        <end position="431"/>
    </location>
</feature>
<dbReference type="Pfam" id="PF04851">
    <property type="entry name" value="ResIII"/>
    <property type="match status" value="1"/>
</dbReference>
<proteinExistence type="predicted"/>